<protein>
    <submittedName>
        <fullName evidence="6">Metallophosphoesterase</fullName>
    </submittedName>
</protein>
<feature type="domain" description="Calcineurin-like phosphoesterase" evidence="5">
    <location>
        <begin position="57"/>
        <end position="220"/>
    </location>
</feature>
<dbReference type="KEGG" id="ppsc:EHS13_28460"/>
<evidence type="ECO:0000256" key="1">
    <source>
        <dbReference type="ARBA" id="ARBA00001968"/>
    </source>
</evidence>
<dbReference type="AlphaFoldDB" id="A0A6B8RS18"/>
<keyword evidence="2" id="KW-0479">Metal-binding</keyword>
<keyword evidence="7" id="KW-1185">Reference proteome</keyword>
<accession>A0A6B8RS18</accession>
<evidence type="ECO:0000256" key="3">
    <source>
        <dbReference type="ARBA" id="ARBA00022801"/>
    </source>
</evidence>
<evidence type="ECO:0000313" key="6">
    <source>
        <dbReference type="EMBL" id="QGQ98532.1"/>
    </source>
</evidence>
<proteinExistence type="inferred from homology"/>
<sequence length="284" mass="31954">MEPERITRRKFMLKGMGFFAALAAFTGGYAFFGERYWIQTKQVSLSFPKLPKTFSGMRMVQFSDVHLGKHYSNHRLEKLVAEIMELKPDLICFTGDLFDTHDGDPNDSIIPLLAKLNAPLGKFAALGNHDHAKGKSRIVDILTRSGLRVLDNEQSILEKQGERIRIVGVDDMFMGKPNLNKALQEEFAPSFTLLLSHAPDYADQASHFPIDLQISGHSHGGQVRLPFIGAITTPKFGRKYIQGLHKVKDSQLLVYTNRGIGTTNLPVRLFCRPEITVFTLLREV</sequence>
<dbReference type="OrthoDB" id="9780884at2"/>
<keyword evidence="3" id="KW-0378">Hydrolase</keyword>
<dbReference type="InterPro" id="IPR004843">
    <property type="entry name" value="Calcineurin-like_PHP"/>
</dbReference>
<dbReference type="EMBL" id="CP034235">
    <property type="protein sequence ID" value="QGQ98532.1"/>
    <property type="molecule type" value="Genomic_DNA"/>
</dbReference>
<dbReference type="SUPFAM" id="SSF56300">
    <property type="entry name" value="Metallo-dependent phosphatases"/>
    <property type="match status" value="1"/>
</dbReference>
<dbReference type="InterPro" id="IPR029052">
    <property type="entry name" value="Metallo-depent_PP-like"/>
</dbReference>
<dbReference type="PANTHER" id="PTHR31302">
    <property type="entry name" value="TRANSMEMBRANE PROTEIN WITH METALLOPHOSPHOESTERASE DOMAIN-RELATED"/>
    <property type="match status" value="1"/>
</dbReference>
<evidence type="ECO:0000313" key="7">
    <source>
        <dbReference type="Proteomes" id="UP000426246"/>
    </source>
</evidence>
<organism evidence="6 7">
    <name type="scientific">Paenibacillus psychroresistens</name>
    <dbReference type="NCBI Taxonomy" id="1778678"/>
    <lineage>
        <taxon>Bacteria</taxon>
        <taxon>Bacillati</taxon>
        <taxon>Bacillota</taxon>
        <taxon>Bacilli</taxon>
        <taxon>Bacillales</taxon>
        <taxon>Paenibacillaceae</taxon>
        <taxon>Paenibacillus</taxon>
    </lineage>
</organism>
<dbReference type="Proteomes" id="UP000426246">
    <property type="component" value="Chromosome"/>
</dbReference>
<dbReference type="InterPro" id="IPR051158">
    <property type="entry name" value="Metallophosphoesterase_sf"/>
</dbReference>
<comment type="cofactor">
    <cofactor evidence="1">
        <name>a divalent metal cation</name>
        <dbReference type="ChEBI" id="CHEBI:60240"/>
    </cofactor>
</comment>
<name>A0A6B8RS18_9BACL</name>
<dbReference type="CDD" id="cd07385">
    <property type="entry name" value="MPP_YkuE_C"/>
    <property type="match status" value="1"/>
</dbReference>
<dbReference type="GO" id="GO:0009245">
    <property type="term" value="P:lipid A biosynthetic process"/>
    <property type="evidence" value="ECO:0007669"/>
    <property type="project" value="TreeGrafter"/>
</dbReference>
<gene>
    <name evidence="6" type="ORF">EHS13_28460</name>
</gene>
<evidence type="ECO:0000256" key="4">
    <source>
        <dbReference type="ARBA" id="ARBA00061089"/>
    </source>
</evidence>
<evidence type="ECO:0000256" key="2">
    <source>
        <dbReference type="ARBA" id="ARBA00022723"/>
    </source>
</evidence>
<dbReference type="GO" id="GO:0016020">
    <property type="term" value="C:membrane"/>
    <property type="evidence" value="ECO:0007669"/>
    <property type="project" value="GOC"/>
</dbReference>
<evidence type="ECO:0000259" key="5">
    <source>
        <dbReference type="Pfam" id="PF00149"/>
    </source>
</evidence>
<comment type="similarity">
    <text evidence="4">Belongs to the metallophosphoesterase superfamily.</text>
</comment>
<dbReference type="Pfam" id="PF00149">
    <property type="entry name" value="Metallophos"/>
    <property type="match status" value="1"/>
</dbReference>
<dbReference type="GO" id="GO:0008758">
    <property type="term" value="F:UDP-2,3-diacylglucosamine hydrolase activity"/>
    <property type="evidence" value="ECO:0007669"/>
    <property type="project" value="TreeGrafter"/>
</dbReference>
<dbReference type="PANTHER" id="PTHR31302:SF25">
    <property type="entry name" value="PHOSPHOESTERASE"/>
    <property type="match status" value="1"/>
</dbReference>
<reference evidence="7" key="1">
    <citation type="submission" date="2018-11" db="EMBL/GenBank/DDBJ databases">
        <title>Complete genome sequence of Paenibacillus sp. ML311-T8.</title>
        <authorList>
            <person name="Nam Y.-D."/>
            <person name="Kang J."/>
            <person name="Chung W.-H."/>
            <person name="Park Y.S."/>
        </authorList>
    </citation>
    <scope>NUCLEOTIDE SEQUENCE [LARGE SCALE GENOMIC DNA]</scope>
    <source>
        <strain evidence="7">ML311-T8</strain>
    </source>
</reference>
<dbReference type="FunFam" id="3.60.21.10:FF:000028">
    <property type="entry name" value="Putative metallophosphoesterase"/>
    <property type="match status" value="1"/>
</dbReference>
<dbReference type="Gene3D" id="3.60.21.10">
    <property type="match status" value="1"/>
</dbReference>
<dbReference type="GO" id="GO:0046872">
    <property type="term" value="F:metal ion binding"/>
    <property type="evidence" value="ECO:0007669"/>
    <property type="project" value="UniProtKB-KW"/>
</dbReference>